<keyword evidence="1" id="KW-0863">Zinc-finger</keyword>
<gene>
    <name evidence="5" type="ORF">PCASD_18638</name>
</gene>
<evidence type="ECO:0000256" key="2">
    <source>
        <dbReference type="SAM" id="Coils"/>
    </source>
</evidence>
<dbReference type="SUPFAM" id="SSF57850">
    <property type="entry name" value="RING/U-box"/>
    <property type="match status" value="1"/>
</dbReference>
<evidence type="ECO:0000256" key="3">
    <source>
        <dbReference type="SAM" id="MobiDB-lite"/>
    </source>
</evidence>
<accession>A0A2N5TU28</accession>
<dbReference type="Gene3D" id="3.30.40.10">
    <property type="entry name" value="Zinc/RING finger domain, C3HC4 (zinc finger)"/>
    <property type="match status" value="1"/>
</dbReference>
<dbReference type="PROSITE" id="PS50089">
    <property type="entry name" value="ZF_RING_2"/>
    <property type="match status" value="1"/>
</dbReference>
<reference evidence="5 6" key="1">
    <citation type="submission" date="2017-11" db="EMBL/GenBank/DDBJ databases">
        <title>De novo assembly and phasing of dikaryotic genomes from two isolates of Puccinia coronata f. sp. avenae, the causal agent of oat crown rust.</title>
        <authorList>
            <person name="Miller M.E."/>
            <person name="Zhang Y."/>
            <person name="Omidvar V."/>
            <person name="Sperschneider J."/>
            <person name="Schwessinger B."/>
            <person name="Raley C."/>
            <person name="Palmer J.M."/>
            <person name="Garnica D."/>
            <person name="Upadhyaya N."/>
            <person name="Rathjen J."/>
            <person name="Taylor J.M."/>
            <person name="Park R.F."/>
            <person name="Dodds P.N."/>
            <person name="Hirsch C.D."/>
            <person name="Kianian S.F."/>
            <person name="Figueroa M."/>
        </authorList>
    </citation>
    <scope>NUCLEOTIDE SEQUENCE [LARGE SCALE GENOMIC DNA]</scope>
    <source>
        <strain evidence="5">12SD80</strain>
    </source>
</reference>
<dbReference type="Pfam" id="PF13639">
    <property type="entry name" value="zf-RING_2"/>
    <property type="match status" value="1"/>
</dbReference>
<keyword evidence="1" id="KW-0862">Zinc</keyword>
<keyword evidence="1" id="KW-0479">Metal-binding</keyword>
<dbReference type="GO" id="GO:0005634">
    <property type="term" value="C:nucleus"/>
    <property type="evidence" value="ECO:0007669"/>
    <property type="project" value="TreeGrafter"/>
</dbReference>
<dbReference type="Proteomes" id="UP000235392">
    <property type="component" value="Unassembled WGS sequence"/>
</dbReference>
<dbReference type="SMART" id="SM00184">
    <property type="entry name" value="RING"/>
    <property type="match status" value="1"/>
</dbReference>
<feature type="coiled-coil region" evidence="2">
    <location>
        <begin position="105"/>
        <end position="213"/>
    </location>
</feature>
<dbReference type="AlphaFoldDB" id="A0A2N5TU28"/>
<evidence type="ECO:0000259" key="4">
    <source>
        <dbReference type="PROSITE" id="PS50089"/>
    </source>
</evidence>
<proteinExistence type="predicted"/>
<keyword evidence="2" id="KW-0175">Coiled coil</keyword>
<evidence type="ECO:0000256" key="1">
    <source>
        <dbReference type="PROSITE-ProRule" id="PRU00175"/>
    </source>
</evidence>
<comment type="caution">
    <text evidence="5">The sequence shown here is derived from an EMBL/GenBank/DDBJ whole genome shotgun (WGS) entry which is preliminary data.</text>
</comment>
<dbReference type="GO" id="GO:0090734">
    <property type="term" value="C:site of DNA damage"/>
    <property type="evidence" value="ECO:0007669"/>
    <property type="project" value="TreeGrafter"/>
</dbReference>
<feature type="domain" description="RING-type" evidence="4">
    <location>
        <begin position="12"/>
        <end position="58"/>
    </location>
</feature>
<feature type="compositionally biased region" description="Basic residues" evidence="3">
    <location>
        <begin position="349"/>
        <end position="362"/>
    </location>
</feature>
<dbReference type="PANTHER" id="PTHR46569">
    <property type="entry name" value="E3 UBIQUITIN-PROTEIN LIGASE TRAIP"/>
    <property type="match status" value="1"/>
</dbReference>
<dbReference type="InterPro" id="IPR013083">
    <property type="entry name" value="Znf_RING/FYVE/PHD"/>
</dbReference>
<dbReference type="GO" id="GO:0061630">
    <property type="term" value="F:ubiquitin protein ligase activity"/>
    <property type="evidence" value="ECO:0007669"/>
    <property type="project" value="TreeGrafter"/>
</dbReference>
<feature type="region of interest" description="Disordered" evidence="3">
    <location>
        <begin position="331"/>
        <end position="370"/>
    </location>
</feature>
<dbReference type="GO" id="GO:0008270">
    <property type="term" value="F:zinc ion binding"/>
    <property type="evidence" value="ECO:0007669"/>
    <property type="project" value="UniProtKB-KW"/>
</dbReference>
<dbReference type="PANTHER" id="PTHR46569:SF1">
    <property type="entry name" value="E3 UBIQUITIN-PROTEIN LIGASE RFWD3-RELATED"/>
    <property type="match status" value="1"/>
</dbReference>
<dbReference type="InterPro" id="IPR052639">
    <property type="entry name" value="TRAIP_ubiq-protein_ligase"/>
</dbReference>
<name>A0A2N5TU28_9BASI</name>
<dbReference type="InterPro" id="IPR001841">
    <property type="entry name" value="Znf_RING"/>
</dbReference>
<dbReference type="GO" id="GO:0031297">
    <property type="term" value="P:replication fork processing"/>
    <property type="evidence" value="ECO:0007669"/>
    <property type="project" value="TreeGrafter"/>
</dbReference>
<evidence type="ECO:0000313" key="5">
    <source>
        <dbReference type="EMBL" id="PLW29006.1"/>
    </source>
</evidence>
<evidence type="ECO:0000313" key="6">
    <source>
        <dbReference type="Proteomes" id="UP000235392"/>
    </source>
</evidence>
<dbReference type="EMBL" id="PGCI01000345">
    <property type="protein sequence ID" value="PLW29006.1"/>
    <property type="molecule type" value="Genomic_DNA"/>
</dbReference>
<protein>
    <recommendedName>
        <fullName evidence="4">RING-type domain-containing protein</fullName>
    </recommendedName>
</protein>
<dbReference type="GO" id="GO:0016567">
    <property type="term" value="P:protein ubiquitination"/>
    <property type="evidence" value="ECO:0007669"/>
    <property type="project" value="TreeGrafter"/>
</dbReference>
<organism evidence="5 6">
    <name type="scientific">Puccinia coronata f. sp. avenae</name>
    <dbReference type="NCBI Taxonomy" id="200324"/>
    <lineage>
        <taxon>Eukaryota</taxon>
        <taxon>Fungi</taxon>
        <taxon>Dikarya</taxon>
        <taxon>Basidiomycota</taxon>
        <taxon>Pucciniomycotina</taxon>
        <taxon>Pucciniomycetes</taxon>
        <taxon>Pucciniales</taxon>
        <taxon>Pucciniaceae</taxon>
        <taxon>Puccinia</taxon>
    </lineage>
</organism>
<sequence>MPNTRVIVLPTCSICQDEDAGRQIIATLCGHVFHLGCLTTWDQRQFSLRTATKCPSCNITLRRAGSPITPARFITLHSLNERDIDDRGVSHTINPAGDPNTEARLRTCLEELDSLKESIREREARIRQLTLEPVALRREKDNLTASLMLLSQTKQALEERAAKYMRELRIERKERQEEHHTRVLVDKKAKIELDKLNEKCRIAKSEGEQLQERLAIKISENEELQSFVAEFGREKIRFHGTESALRAQLEDSIEKFKSVKSANQVYKTKLEEAKKKINLLEERAGISGRAVTGSVRRCTKFYPDVSKSSIHPTGVVLRSTSRGADTSAISIKRLARDANPNLSHESSKRLRSTHTAGHHHSHGSTSKQPYHIEITSEPEDSALPSSSTLQSSPIQIRAEKDLFLPSLFGKPLTPHSRQSRIQLPQQLKSHQPVASSSTIKISKSSDKLLALGPKIRHR</sequence>